<accession>A0A0F4UY53</accession>
<reference evidence="1 2" key="1">
    <citation type="submission" date="2015-03" db="EMBL/GenBank/DDBJ databases">
        <title>Comparative genomics of Pseudomonas insights into diversity of traits involved in vanlence and defense.</title>
        <authorList>
            <person name="Qin Y."/>
        </authorList>
    </citation>
    <scope>NUCLEOTIDE SEQUENCE [LARGE SCALE GENOMIC DNA]</scope>
    <source>
        <strain evidence="1 2">H24</strain>
    </source>
</reference>
<name>A0A0F4UY53_PSEFL</name>
<gene>
    <name evidence="1" type="ORF">VD17_28660</name>
</gene>
<sequence>MIYQGQQVGYFREDVLALEVDCLVGQFQGKGLQCVFCSDERHHLGELETGDLRPADQAHEREVM</sequence>
<dbReference type="EMBL" id="LACH01000076">
    <property type="protein sequence ID" value="KJZ61409.1"/>
    <property type="molecule type" value="Genomic_DNA"/>
</dbReference>
<dbReference type="AlphaFoldDB" id="A0A0F4UY53"/>
<organism evidence="1 2">
    <name type="scientific">Pseudomonas fluorescens</name>
    <dbReference type="NCBI Taxonomy" id="294"/>
    <lineage>
        <taxon>Bacteria</taxon>
        <taxon>Pseudomonadati</taxon>
        <taxon>Pseudomonadota</taxon>
        <taxon>Gammaproteobacteria</taxon>
        <taxon>Pseudomonadales</taxon>
        <taxon>Pseudomonadaceae</taxon>
        <taxon>Pseudomonas</taxon>
    </lineage>
</organism>
<dbReference type="PATRIC" id="fig|294.133.peg.5771"/>
<evidence type="ECO:0000313" key="1">
    <source>
        <dbReference type="EMBL" id="KJZ61409.1"/>
    </source>
</evidence>
<comment type="caution">
    <text evidence="1">The sequence shown here is derived from an EMBL/GenBank/DDBJ whole genome shotgun (WGS) entry which is preliminary data.</text>
</comment>
<dbReference type="Proteomes" id="UP000033400">
    <property type="component" value="Unassembled WGS sequence"/>
</dbReference>
<proteinExistence type="predicted"/>
<protein>
    <submittedName>
        <fullName evidence="1">Uncharacterized protein</fullName>
    </submittedName>
</protein>
<evidence type="ECO:0000313" key="2">
    <source>
        <dbReference type="Proteomes" id="UP000033400"/>
    </source>
</evidence>